<dbReference type="GO" id="GO:0022857">
    <property type="term" value="F:transmembrane transporter activity"/>
    <property type="evidence" value="ECO:0007669"/>
    <property type="project" value="InterPro"/>
</dbReference>
<feature type="transmembrane region" description="Helical" evidence="9">
    <location>
        <begin position="49"/>
        <end position="66"/>
    </location>
</feature>
<dbReference type="RefSeq" id="WP_133773376.1">
    <property type="nucleotide sequence ID" value="NZ_SNZR01000015.1"/>
</dbReference>
<sequence length="301" mass="31365">MNLEALASCLSTSACAVTQVSTALIIGMLLFMVASGLSLIFGVLGVINFAHGAFYMVGAYFAYAAYQATESFAVAFLAGALGVGLIGILFERFIMSRVYGKDVLMQLLVCYAAILIFDDLVKIIAGPEYKMMGMPEAFALPPLEFGGGFVPAYYVFMILASLAIGIGLWLAIEKTRLGKIVRALAINPPMVSALGINTTMLYAGVFGVGSLLAGIAGALAAPTRTLTPGMGLSILIESFIVTVIGGMGSIVGALIAALLIGFTRAFGAIGFPLFVDGLMFAMMALVLILKPSGLLGREPAR</sequence>
<dbReference type="PANTHER" id="PTHR11795">
    <property type="entry name" value="BRANCHED-CHAIN AMINO ACID TRANSPORT SYSTEM PERMEASE PROTEIN LIVH"/>
    <property type="match status" value="1"/>
</dbReference>
<keyword evidence="2" id="KW-0813">Transport</keyword>
<accession>A0A4R7BR33</accession>
<comment type="subcellular location">
    <subcellularLocation>
        <location evidence="1">Cell membrane</location>
        <topology evidence="1">Multi-pass membrane protein</topology>
    </subcellularLocation>
</comment>
<feature type="transmembrane region" description="Helical" evidence="9">
    <location>
        <begin position="103"/>
        <end position="125"/>
    </location>
</feature>
<dbReference type="Pfam" id="PF02653">
    <property type="entry name" value="BPD_transp_2"/>
    <property type="match status" value="1"/>
</dbReference>
<dbReference type="PANTHER" id="PTHR11795:SF442">
    <property type="entry name" value="ABC TRANSPORTER ATP-BINDING PROTEIN"/>
    <property type="match status" value="1"/>
</dbReference>
<evidence type="ECO:0000256" key="3">
    <source>
        <dbReference type="ARBA" id="ARBA00022475"/>
    </source>
</evidence>
<evidence type="ECO:0000256" key="7">
    <source>
        <dbReference type="ARBA" id="ARBA00023136"/>
    </source>
</evidence>
<keyword evidence="11" id="KW-1185">Reference proteome</keyword>
<organism evidence="10 11">
    <name type="scientific">Enterovirga rhinocerotis</name>
    <dbReference type="NCBI Taxonomy" id="1339210"/>
    <lineage>
        <taxon>Bacteria</taxon>
        <taxon>Pseudomonadati</taxon>
        <taxon>Pseudomonadota</taxon>
        <taxon>Alphaproteobacteria</taxon>
        <taxon>Hyphomicrobiales</taxon>
        <taxon>Methylobacteriaceae</taxon>
        <taxon>Enterovirga</taxon>
    </lineage>
</organism>
<name>A0A4R7BR33_9HYPH</name>
<evidence type="ECO:0000313" key="11">
    <source>
        <dbReference type="Proteomes" id="UP000295122"/>
    </source>
</evidence>
<feature type="transmembrane region" description="Helical" evidence="9">
    <location>
        <begin position="152"/>
        <end position="172"/>
    </location>
</feature>
<proteinExistence type="inferred from homology"/>
<dbReference type="GO" id="GO:0005886">
    <property type="term" value="C:plasma membrane"/>
    <property type="evidence" value="ECO:0007669"/>
    <property type="project" value="UniProtKB-SubCell"/>
</dbReference>
<evidence type="ECO:0000256" key="1">
    <source>
        <dbReference type="ARBA" id="ARBA00004651"/>
    </source>
</evidence>
<dbReference type="CDD" id="cd06582">
    <property type="entry name" value="TM_PBP1_LivH_like"/>
    <property type="match status" value="1"/>
</dbReference>
<keyword evidence="6 9" id="KW-1133">Transmembrane helix</keyword>
<evidence type="ECO:0000313" key="10">
    <source>
        <dbReference type="EMBL" id="TDR88134.1"/>
    </source>
</evidence>
<keyword evidence="7 9" id="KW-0472">Membrane</keyword>
<evidence type="ECO:0000256" key="6">
    <source>
        <dbReference type="ARBA" id="ARBA00022989"/>
    </source>
</evidence>
<gene>
    <name evidence="10" type="ORF">EV668_4003</name>
</gene>
<dbReference type="EMBL" id="SNZR01000015">
    <property type="protein sequence ID" value="TDR88134.1"/>
    <property type="molecule type" value="Genomic_DNA"/>
</dbReference>
<feature type="transmembrane region" description="Helical" evidence="9">
    <location>
        <begin position="269"/>
        <end position="289"/>
    </location>
</feature>
<dbReference type="OrthoDB" id="9807115at2"/>
<dbReference type="AlphaFoldDB" id="A0A4R7BR33"/>
<dbReference type="InterPro" id="IPR052157">
    <property type="entry name" value="BCAA_transport_permease"/>
</dbReference>
<evidence type="ECO:0000256" key="2">
    <source>
        <dbReference type="ARBA" id="ARBA00022448"/>
    </source>
</evidence>
<evidence type="ECO:0000256" key="4">
    <source>
        <dbReference type="ARBA" id="ARBA00022692"/>
    </source>
</evidence>
<evidence type="ECO:0000256" key="5">
    <source>
        <dbReference type="ARBA" id="ARBA00022970"/>
    </source>
</evidence>
<keyword evidence="4 9" id="KW-0812">Transmembrane</keyword>
<dbReference type="InterPro" id="IPR001851">
    <property type="entry name" value="ABC_transp_permease"/>
</dbReference>
<keyword evidence="5" id="KW-0029">Amino-acid transport</keyword>
<protein>
    <submittedName>
        <fullName evidence="10">Amino acid/amide ABC transporter membrane protein 1 (HAAT family)</fullName>
    </submittedName>
</protein>
<dbReference type="GO" id="GO:0006865">
    <property type="term" value="P:amino acid transport"/>
    <property type="evidence" value="ECO:0007669"/>
    <property type="project" value="UniProtKB-KW"/>
</dbReference>
<comment type="caution">
    <text evidence="10">The sequence shown here is derived from an EMBL/GenBank/DDBJ whole genome shotgun (WGS) entry which is preliminary data.</text>
</comment>
<comment type="similarity">
    <text evidence="8">Belongs to the binding-protein-dependent transport system permease family. LivHM subfamily.</text>
</comment>
<evidence type="ECO:0000256" key="8">
    <source>
        <dbReference type="ARBA" id="ARBA00037998"/>
    </source>
</evidence>
<dbReference type="Proteomes" id="UP000295122">
    <property type="component" value="Unassembled WGS sequence"/>
</dbReference>
<feature type="transmembrane region" description="Helical" evidence="9">
    <location>
        <begin position="193"/>
        <end position="219"/>
    </location>
</feature>
<feature type="transmembrane region" description="Helical" evidence="9">
    <location>
        <begin position="239"/>
        <end position="262"/>
    </location>
</feature>
<feature type="transmembrane region" description="Helical" evidence="9">
    <location>
        <begin position="72"/>
        <end position="91"/>
    </location>
</feature>
<reference evidence="10 11" key="1">
    <citation type="submission" date="2019-03" db="EMBL/GenBank/DDBJ databases">
        <title>Genomic Encyclopedia of Type Strains, Phase IV (KMG-IV): sequencing the most valuable type-strain genomes for metagenomic binning, comparative biology and taxonomic classification.</title>
        <authorList>
            <person name="Goeker M."/>
        </authorList>
    </citation>
    <scope>NUCLEOTIDE SEQUENCE [LARGE SCALE GENOMIC DNA]</scope>
    <source>
        <strain evidence="10 11">DSM 25903</strain>
    </source>
</reference>
<evidence type="ECO:0000256" key="9">
    <source>
        <dbReference type="SAM" id="Phobius"/>
    </source>
</evidence>
<keyword evidence="3" id="KW-1003">Cell membrane</keyword>